<dbReference type="Proteomes" id="UP000285908">
    <property type="component" value="Unassembled WGS sequence"/>
</dbReference>
<evidence type="ECO:0000259" key="2">
    <source>
        <dbReference type="Pfam" id="PF07811"/>
    </source>
</evidence>
<dbReference type="RefSeq" id="WP_127905875.1">
    <property type="nucleotide sequence ID" value="NZ_RQXX01000002.1"/>
</dbReference>
<accession>A0A438AJ06</accession>
<name>A0A438AJ06_9RHOB</name>
<feature type="domain" description="TadE-like" evidence="2">
    <location>
        <begin position="13"/>
        <end position="55"/>
    </location>
</feature>
<evidence type="ECO:0000313" key="3">
    <source>
        <dbReference type="EMBL" id="RVV98644.1"/>
    </source>
</evidence>
<evidence type="ECO:0000256" key="1">
    <source>
        <dbReference type="SAM" id="Phobius"/>
    </source>
</evidence>
<keyword evidence="1" id="KW-1133">Transmembrane helix</keyword>
<organism evidence="3 4">
    <name type="scientific">Mesobaculum littorinae</name>
    <dbReference type="NCBI Taxonomy" id="2486419"/>
    <lineage>
        <taxon>Bacteria</taxon>
        <taxon>Pseudomonadati</taxon>
        <taxon>Pseudomonadota</taxon>
        <taxon>Alphaproteobacteria</taxon>
        <taxon>Rhodobacterales</taxon>
        <taxon>Roseobacteraceae</taxon>
        <taxon>Mesobaculum</taxon>
    </lineage>
</organism>
<feature type="transmembrane region" description="Helical" evidence="1">
    <location>
        <begin position="20"/>
        <end position="39"/>
    </location>
</feature>
<proteinExistence type="predicted"/>
<keyword evidence="1" id="KW-0812">Transmembrane</keyword>
<evidence type="ECO:0000313" key="4">
    <source>
        <dbReference type="Proteomes" id="UP000285908"/>
    </source>
</evidence>
<dbReference type="OrthoDB" id="7907064at2"/>
<dbReference type="Pfam" id="PF07811">
    <property type="entry name" value="TadE"/>
    <property type="match status" value="1"/>
</dbReference>
<keyword evidence="4" id="KW-1185">Reference proteome</keyword>
<reference evidence="3 4" key="1">
    <citation type="submission" date="2018-11" db="EMBL/GenBank/DDBJ databases">
        <title>Mesobaculum littorinae gen. nov., sp. nov., isolated from Littorina scabra that represents a novel genus of the order Rhodobacteraceae.</title>
        <authorList>
            <person name="Li F."/>
        </authorList>
    </citation>
    <scope>NUCLEOTIDE SEQUENCE [LARGE SCALE GENOMIC DNA]</scope>
    <source>
        <strain evidence="3 4">M0103</strain>
    </source>
</reference>
<dbReference type="InterPro" id="IPR012495">
    <property type="entry name" value="TadE-like_dom"/>
</dbReference>
<keyword evidence="1" id="KW-0472">Membrane</keyword>
<comment type="caution">
    <text evidence="3">The sequence shown here is derived from an EMBL/GenBank/DDBJ whole genome shotgun (WGS) entry which is preliminary data.</text>
</comment>
<protein>
    <submittedName>
        <fullName evidence="3">Pilus assembly protein</fullName>
    </submittedName>
</protein>
<dbReference type="EMBL" id="RQXX01000002">
    <property type="protein sequence ID" value="RVV98644.1"/>
    <property type="molecule type" value="Genomic_DNA"/>
</dbReference>
<dbReference type="AlphaFoldDB" id="A0A438AJ06"/>
<sequence>MSRLLSRLAREEGAMSVEFVIVFPAVFMFFLLGAELGLLQLRQSMMEHGLEIAVRQLRLGDESVQTADGLKSAICDNTVLLPHCKDNISVDMVKIDERRWDFAEDQVQCVDNTSRINPVLRPGAENEIMLLRFCVIFRPIFPWLGIGREVANRPDGTYPLFASTAFVNEP</sequence>
<gene>
    <name evidence="3" type="ORF">EKE94_06950</name>
</gene>